<protein>
    <submittedName>
        <fullName evidence="6">RNA-binding protein, putative</fullName>
    </submittedName>
</protein>
<dbReference type="GO" id="GO:0003735">
    <property type="term" value="F:structural constituent of ribosome"/>
    <property type="evidence" value="ECO:0007669"/>
    <property type="project" value="TreeGrafter"/>
</dbReference>
<feature type="compositionally biased region" description="Basic and acidic residues" evidence="2">
    <location>
        <begin position="487"/>
        <end position="497"/>
    </location>
</feature>
<feature type="region of interest" description="Disordered" evidence="2">
    <location>
        <begin position="487"/>
        <end position="538"/>
    </location>
</feature>
<evidence type="ECO:0000256" key="3">
    <source>
        <dbReference type="SAM" id="SignalP"/>
    </source>
</evidence>
<dbReference type="InterPro" id="IPR003029">
    <property type="entry name" value="S1_domain"/>
</dbReference>
<dbReference type="InterPro" id="IPR050437">
    <property type="entry name" value="Ribos_protein_bS1-like"/>
</dbReference>
<dbReference type="VEuPathDB" id="PlasmoDB:PRCDC_0811200"/>
<name>A0A2P9DBT0_PLARE</name>
<feature type="compositionally biased region" description="Acidic residues" evidence="2">
    <location>
        <begin position="1064"/>
        <end position="1084"/>
    </location>
</feature>
<dbReference type="Pfam" id="PF00575">
    <property type="entry name" value="S1"/>
    <property type="match status" value="1"/>
</dbReference>
<dbReference type="OrthoDB" id="412781at2759"/>
<evidence type="ECO:0000313" key="6">
    <source>
        <dbReference type="EMBL" id="SOV78462.1"/>
    </source>
</evidence>
<dbReference type="PROSITE" id="PS50918">
    <property type="entry name" value="WWE"/>
    <property type="match status" value="1"/>
</dbReference>
<gene>
    <name evidence="6" type="ORF">PRG01_0814700</name>
</gene>
<dbReference type="GO" id="GO:0006412">
    <property type="term" value="P:translation"/>
    <property type="evidence" value="ECO:0007669"/>
    <property type="project" value="TreeGrafter"/>
</dbReference>
<sequence>MLFTKIYLLFVFVLYLVSAFIKRQWVPNNYIYFKTDTYYKRRKKKMLEFRVKNHKDNDIDPYIPYIYKDIAPVLKEYADDEHSYKQLVNAYFPETIEREKKIKTEGKKYFTNLKKIEEQKKLLEDSKEKSDDASEKIDGAIKKSDKSINKSDISINKSDISINKSDISINKSDISINKSDKDNKKLNSIEDVEMAMHEKLIKNDVSNFEHISDIKDHKKKNKILDDTYDIIEDSLKDIYMNSNVNKEEDTNNINYIELAKKEKNMLYDKLINNHSIVSDSNTFDLFGVFYDNKNYKDEKKLVAEMDKIINLEPFKSNNDSNLLEIIDTILKKNKIPIHVRNFLIKYRDIAKKISDANEKKNKTQSTSEENDYTDNDINIFNTNDKEKDEKYKEFLKDLNKVIMSIHNNLNNEKLLKREYNFLDELYEDYKHHLKKMHIKRNRLEPQRNNYDFLTFLHEHYEKYYFLKYGQFDYNFNEKINEIKKKIEKDDQKKKQELDVQPITYQDTINENKNDDNDDNNIHNNKIQSDNENNVNNDNINDEVSVHTFEPKMSSAHINNNIKNNKNESVNQIKESKKLKKHILIDMIRNYEKQMYDIYKPDNSITNAYGFNNYIDNEKYDKEINLTLNKFSILNYDSKEEPKVYEKLYVGKLIFGEIFKIENDFAYVDINYSCYAEIHVDQLPYNISNIRDVFKKKDKLIFEIYKMYPGKILLTLKNIQKINDLNKILLYKTQGTPFDVKVIAILKNGITVIYNDITSFIHISALSCKYKIKTEQEELEEKINEDLLLNKKIKVFCTDINKLNFSNLIYEQNEQLKNLNVYDVLEVDIIHISKYGLMVKYLDVVGLIHVSEISKKKVDNLNDYFKINDKLKGVIVNIDYDNKRFSMSTKILERDGKNIIDHASKIYSDIPNIISDIKKRNTNLKMHDTNIKNQLLSLIDIYKSDKEKKKDVPTNEDNKNATVQMDANMKEGLSEIKEYKELTTHGDNKENIKYINSKEDKTSSSTTTTNNNNNKKNDYDEDPEGSSVITKKHIKKDSTTIENNMDLKKIKPNDEYMCNENELDIYEDEDEDEDEDEEDITDDEENSKLSIDIHNQMIPYLLMKQQQNKKEDQVEEKGEIVWNLEDDDFLNSNSPTQSSQFTEYQWSYLNDKKWINFSYYINRIMNYYFHIHDDYFTYKEKNVTYEINFSKNIRLDIGTGLYNRIRKIKK</sequence>
<dbReference type="PROSITE" id="PS50126">
    <property type="entry name" value="S1"/>
    <property type="match status" value="2"/>
</dbReference>
<feature type="signal peptide" evidence="3">
    <location>
        <begin position="1"/>
        <end position="19"/>
    </location>
</feature>
<dbReference type="AlphaFoldDB" id="A0A2P9DBT0"/>
<feature type="compositionally biased region" description="Basic and acidic residues" evidence="2">
    <location>
        <begin position="989"/>
        <end position="1001"/>
    </location>
</feature>
<feature type="chain" id="PRO_5015197820" evidence="3">
    <location>
        <begin position="20"/>
        <end position="1209"/>
    </location>
</feature>
<accession>A0A2P9DBT0</accession>
<dbReference type="EMBL" id="LT969571">
    <property type="protein sequence ID" value="SOV78462.1"/>
    <property type="molecule type" value="Genomic_DNA"/>
</dbReference>
<reference evidence="6 7" key="1">
    <citation type="submission" date="2016-09" db="EMBL/GenBank/DDBJ databases">
        <authorList>
            <consortium name="Pathogen Informatics"/>
        </authorList>
    </citation>
    <scope>NUCLEOTIDE SEQUENCE [LARGE SCALE GENOMIC DNA]</scope>
</reference>
<feature type="domain" description="S1 motif" evidence="4">
    <location>
        <begin position="821"/>
        <end position="889"/>
    </location>
</feature>
<feature type="domain" description="WWE" evidence="5">
    <location>
        <begin position="1130"/>
        <end position="1209"/>
    </location>
</feature>
<proteinExistence type="predicted"/>
<feature type="compositionally biased region" description="Low complexity" evidence="2">
    <location>
        <begin position="1002"/>
        <end position="1013"/>
    </location>
</feature>
<dbReference type="InterPro" id="IPR004170">
    <property type="entry name" value="WWE_dom"/>
</dbReference>
<evidence type="ECO:0000259" key="5">
    <source>
        <dbReference type="PROSITE" id="PS50918"/>
    </source>
</evidence>
<feature type="compositionally biased region" description="Low complexity" evidence="2">
    <location>
        <begin position="521"/>
        <end position="538"/>
    </location>
</feature>
<dbReference type="PANTHER" id="PTHR10724:SF10">
    <property type="entry name" value="S1 RNA-BINDING DOMAIN-CONTAINING PROTEIN 1"/>
    <property type="match status" value="1"/>
</dbReference>
<dbReference type="PANTHER" id="PTHR10724">
    <property type="entry name" value="30S RIBOSOMAL PROTEIN S1"/>
    <property type="match status" value="1"/>
</dbReference>
<evidence type="ECO:0000259" key="4">
    <source>
        <dbReference type="PROSITE" id="PS50126"/>
    </source>
</evidence>
<feature type="region of interest" description="Disordered" evidence="2">
    <location>
        <begin position="1064"/>
        <end position="1088"/>
    </location>
</feature>
<dbReference type="SMART" id="SM00316">
    <property type="entry name" value="S1"/>
    <property type="match status" value="3"/>
</dbReference>
<evidence type="ECO:0000256" key="1">
    <source>
        <dbReference type="SAM" id="Coils"/>
    </source>
</evidence>
<dbReference type="CDD" id="cd00164">
    <property type="entry name" value="S1_like"/>
    <property type="match status" value="1"/>
</dbReference>
<keyword evidence="1" id="KW-0175">Coiled coil</keyword>
<feature type="coiled-coil region" evidence="1">
    <location>
        <begin position="113"/>
        <end position="143"/>
    </location>
</feature>
<dbReference type="Gene3D" id="2.40.50.140">
    <property type="entry name" value="Nucleic acid-binding proteins"/>
    <property type="match status" value="2"/>
</dbReference>
<dbReference type="InterPro" id="IPR012340">
    <property type="entry name" value="NA-bd_OB-fold"/>
</dbReference>
<feature type="domain" description="S1 motif" evidence="4">
    <location>
        <begin position="650"/>
        <end position="716"/>
    </location>
</feature>
<organism evidence="6 7">
    <name type="scientific">Plasmodium reichenowi</name>
    <dbReference type="NCBI Taxonomy" id="5854"/>
    <lineage>
        <taxon>Eukaryota</taxon>
        <taxon>Sar</taxon>
        <taxon>Alveolata</taxon>
        <taxon>Apicomplexa</taxon>
        <taxon>Aconoidasida</taxon>
        <taxon>Haemosporida</taxon>
        <taxon>Plasmodiidae</taxon>
        <taxon>Plasmodium</taxon>
        <taxon>Plasmodium (Laverania)</taxon>
    </lineage>
</organism>
<keyword evidence="3" id="KW-0732">Signal</keyword>
<dbReference type="SUPFAM" id="SSF50249">
    <property type="entry name" value="Nucleic acid-binding proteins"/>
    <property type="match status" value="2"/>
</dbReference>
<dbReference type="Proteomes" id="UP000240500">
    <property type="component" value="Chromosome 8"/>
</dbReference>
<evidence type="ECO:0000313" key="7">
    <source>
        <dbReference type="Proteomes" id="UP000240500"/>
    </source>
</evidence>
<evidence type="ECO:0000256" key="2">
    <source>
        <dbReference type="SAM" id="MobiDB-lite"/>
    </source>
</evidence>
<dbReference type="VEuPathDB" id="PlasmoDB:PRG01_0814700"/>
<dbReference type="GO" id="GO:0003729">
    <property type="term" value="F:mRNA binding"/>
    <property type="evidence" value="ECO:0007669"/>
    <property type="project" value="TreeGrafter"/>
</dbReference>
<feature type="region of interest" description="Disordered" evidence="2">
    <location>
        <begin position="989"/>
        <end position="1036"/>
    </location>
</feature>